<proteinExistence type="predicted"/>
<dbReference type="PATRIC" id="fig|595434.4.peg.1214"/>
<dbReference type="STRING" id="595434.RISK_001265"/>
<evidence type="ECO:0000313" key="2">
    <source>
        <dbReference type="Proteomes" id="UP000036367"/>
    </source>
</evidence>
<dbReference type="AlphaFoldDB" id="A0A0J1BJG2"/>
<gene>
    <name evidence="1" type="ORF">RISK_001265</name>
</gene>
<dbReference type="Proteomes" id="UP000036367">
    <property type="component" value="Unassembled WGS sequence"/>
</dbReference>
<name>A0A0J1BJG2_RHOIS</name>
<dbReference type="EMBL" id="LECT01000013">
    <property type="protein sequence ID" value="KLU06701.1"/>
    <property type="molecule type" value="Genomic_DNA"/>
</dbReference>
<comment type="caution">
    <text evidence="1">The sequence shown here is derived from an EMBL/GenBank/DDBJ whole genome shotgun (WGS) entry which is preliminary data.</text>
</comment>
<protein>
    <submittedName>
        <fullName evidence="1">Uncharacterized protein</fullName>
    </submittedName>
</protein>
<sequence>MELFWRTPLFPRRTGANAQTAHMVPPDHFCPPASLESHF</sequence>
<organism evidence="1 2">
    <name type="scientific">Rhodopirellula islandica</name>
    <dbReference type="NCBI Taxonomy" id="595434"/>
    <lineage>
        <taxon>Bacteria</taxon>
        <taxon>Pseudomonadati</taxon>
        <taxon>Planctomycetota</taxon>
        <taxon>Planctomycetia</taxon>
        <taxon>Pirellulales</taxon>
        <taxon>Pirellulaceae</taxon>
        <taxon>Rhodopirellula</taxon>
    </lineage>
</organism>
<evidence type="ECO:0000313" key="1">
    <source>
        <dbReference type="EMBL" id="KLU06701.1"/>
    </source>
</evidence>
<keyword evidence="2" id="KW-1185">Reference proteome</keyword>
<reference evidence="1" key="1">
    <citation type="submission" date="2015-05" db="EMBL/GenBank/DDBJ databases">
        <title>Permanent draft genome of Rhodopirellula islandicus K833.</title>
        <authorList>
            <person name="Kizina J."/>
            <person name="Richter M."/>
            <person name="Glockner F.O."/>
            <person name="Harder J."/>
        </authorList>
    </citation>
    <scope>NUCLEOTIDE SEQUENCE [LARGE SCALE GENOMIC DNA]</scope>
    <source>
        <strain evidence="1">K833</strain>
    </source>
</reference>
<accession>A0A0J1BJG2</accession>